<dbReference type="PROSITE" id="PS50850">
    <property type="entry name" value="MFS"/>
    <property type="match status" value="1"/>
</dbReference>
<dbReference type="InterPro" id="IPR020846">
    <property type="entry name" value="MFS_dom"/>
</dbReference>
<feature type="transmembrane region" description="Helical" evidence="6">
    <location>
        <begin position="413"/>
        <end position="433"/>
    </location>
</feature>
<dbReference type="Proteomes" id="UP000321249">
    <property type="component" value="Unassembled WGS sequence"/>
</dbReference>
<feature type="transmembrane region" description="Helical" evidence="6">
    <location>
        <begin position="154"/>
        <end position="176"/>
    </location>
</feature>
<sequence>MPNSAGTSRAGRGTARAAGTCLAAACPNEPGRRRPRSLAQRRLPGRIQVSLQTKSAVYRWYVVFLLLLVFILSYFDRYILSLLVDPIKEVMHLSDFQIGLLLGPAFSLFNVAVTLPLGWYADRSSRKWLLIAGIVIWCTMTVASGFVMSFVPLLVFRLGLGLGEAVVSPCSVSMISDYFSREGRARAISVYMAGPYLGAGLAFLVGGHLVGWLHEIGPRTLFGLGPFQPWQAAFLLVGAPGIIFALLMLTVVEPPRTERITTSAEEEARVSALRYMMARWRGFGALTLGATCNFAMSTLTFWNVPLFQRVYHWDVVAIGTVTGLFYFTAGPIGTALALWASNALGRKHGDGAMRVLILGLFITVPASALYPVMPTAQLSIILMFIAFIGKAAATAGGPAALSLITPGELRTRTVAIFNTIITLIGPLLGPPLIGAATDWTGNPASIGIVLSGFVLLIGLPTLILVCIGLKHYRETAAELAGRLDRKPATAAA</sequence>
<evidence type="ECO:0000256" key="6">
    <source>
        <dbReference type="SAM" id="Phobius"/>
    </source>
</evidence>
<evidence type="ECO:0000256" key="5">
    <source>
        <dbReference type="ARBA" id="ARBA00023136"/>
    </source>
</evidence>
<feature type="transmembrane region" description="Helical" evidence="6">
    <location>
        <begin position="352"/>
        <end position="372"/>
    </location>
</feature>
<evidence type="ECO:0000256" key="2">
    <source>
        <dbReference type="ARBA" id="ARBA00022448"/>
    </source>
</evidence>
<dbReference type="Pfam" id="PF07690">
    <property type="entry name" value="MFS_1"/>
    <property type="match status" value="1"/>
</dbReference>
<dbReference type="InterPro" id="IPR044770">
    <property type="entry name" value="MFS_spinster-like"/>
</dbReference>
<dbReference type="PANTHER" id="PTHR23505:SF79">
    <property type="entry name" value="PROTEIN SPINSTER"/>
    <property type="match status" value="1"/>
</dbReference>
<evidence type="ECO:0000256" key="4">
    <source>
        <dbReference type="ARBA" id="ARBA00022989"/>
    </source>
</evidence>
<keyword evidence="2" id="KW-0813">Transport</keyword>
<evidence type="ECO:0000313" key="8">
    <source>
        <dbReference type="EMBL" id="TXC63430.1"/>
    </source>
</evidence>
<keyword evidence="3 6" id="KW-0812">Transmembrane</keyword>
<feature type="transmembrane region" description="Helical" evidence="6">
    <location>
        <begin position="378"/>
        <end position="401"/>
    </location>
</feature>
<name>A0A5C6TTB7_9SPHN</name>
<dbReference type="InterPro" id="IPR036259">
    <property type="entry name" value="MFS_trans_sf"/>
</dbReference>
<comment type="subcellular location">
    <subcellularLocation>
        <location evidence="1">Membrane</location>
        <topology evidence="1">Multi-pass membrane protein</topology>
    </subcellularLocation>
</comment>
<keyword evidence="5 6" id="KW-0472">Membrane</keyword>
<dbReference type="SUPFAM" id="SSF103473">
    <property type="entry name" value="MFS general substrate transporter"/>
    <property type="match status" value="1"/>
</dbReference>
<gene>
    <name evidence="8" type="ORF">FRZ32_07020</name>
</gene>
<dbReference type="Gene3D" id="1.20.1250.20">
    <property type="entry name" value="MFS general substrate transporter like domains"/>
    <property type="match status" value="2"/>
</dbReference>
<evidence type="ECO:0000313" key="9">
    <source>
        <dbReference type="Proteomes" id="UP000321249"/>
    </source>
</evidence>
<proteinExistence type="predicted"/>
<accession>A0A5C6TTB7</accession>
<comment type="caution">
    <text evidence="8">The sequence shown here is derived from an EMBL/GenBank/DDBJ whole genome shotgun (WGS) entry which is preliminary data.</text>
</comment>
<evidence type="ECO:0000256" key="3">
    <source>
        <dbReference type="ARBA" id="ARBA00022692"/>
    </source>
</evidence>
<keyword evidence="9" id="KW-1185">Reference proteome</keyword>
<feature type="transmembrane region" description="Helical" evidence="6">
    <location>
        <begin position="96"/>
        <end position="121"/>
    </location>
</feature>
<feature type="transmembrane region" description="Helical" evidence="6">
    <location>
        <begin position="230"/>
        <end position="252"/>
    </location>
</feature>
<dbReference type="GO" id="GO:0016020">
    <property type="term" value="C:membrane"/>
    <property type="evidence" value="ECO:0007669"/>
    <property type="project" value="UniProtKB-SubCell"/>
</dbReference>
<dbReference type="EMBL" id="VOQQ01000001">
    <property type="protein sequence ID" value="TXC63430.1"/>
    <property type="molecule type" value="Genomic_DNA"/>
</dbReference>
<reference evidence="8 9" key="1">
    <citation type="journal article" date="2015" name="J. Microbiol.">
        <title>Sphingosinicella ginsenosidimutans sp. nov., with ginsenoside converting activity.</title>
        <authorList>
            <person name="Kim J.K."/>
            <person name="Kang M.S."/>
            <person name="Park S.C."/>
            <person name="Kim K.M."/>
            <person name="Choi K."/>
            <person name="Yoon M.H."/>
            <person name="Im W.T."/>
        </authorList>
    </citation>
    <scope>NUCLEOTIDE SEQUENCE [LARGE SCALE GENOMIC DNA]</scope>
    <source>
        <strain evidence="8 9">BS-11</strain>
    </source>
</reference>
<protein>
    <submittedName>
        <fullName evidence="8">MFS transporter</fullName>
    </submittedName>
</protein>
<feature type="transmembrane region" description="Helical" evidence="6">
    <location>
        <begin position="188"/>
        <end position="210"/>
    </location>
</feature>
<dbReference type="GO" id="GO:0022857">
    <property type="term" value="F:transmembrane transporter activity"/>
    <property type="evidence" value="ECO:0007669"/>
    <property type="project" value="InterPro"/>
</dbReference>
<feature type="transmembrane region" description="Helical" evidence="6">
    <location>
        <begin position="316"/>
        <end position="340"/>
    </location>
</feature>
<evidence type="ECO:0000259" key="7">
    <source>
        <dbReference type="PROSITE" id="PS50850"/>
    </source>
</evidence>
<dbReference type="PANTHER" id="PTHR23505">
    <property type="entry name" value="SPINSTER"/>
    <property type="match status" value="1"/>
</dbReference>
<keyword evidence="4 6" id="KW-1133">Transmembrane helix</keyword>
<organism evidence="8 9">
    <name type="scientific">Allosphingosinicella ginsenosidimutans</name>
    <dbReference type="NCBI Taxonomy" id="1176539"/>
    <lineage>
        <taxon>Bacteria</taxon>
        <taxon>Pseudomonadati</taxon>
        <taxon>Pseudomonadota</taxon>
        <taxon>Alphaproteobacteria</taxon>
        <taxon>Sphingomonadales</taxon>
        <taxon>Sphingomonadaceae</taxon>
        <taxon>Allosphingosinicella</taxon>
    </lineage>
</organism>
<dbReference type="InterPro" id="IPR011701">
    <property type="entry name" value="MFS"/>
</dbReference>
<feature type="transmembrane region" description="Helical" evidence="6">
    <location>
        <begin position="56"/>
        <end position="76"/>
    </location>
</feature>
<feature type="domain" description="Major facilitator superfamily (MFS) profile" evidence="7">
    <location>
        <begin position="62"/>
        <end position="470"/>
    </location>
</feature>
<feature type="transmembrane region" description="Helical" evidence="6">
    <location>
        <begin position="283"/>
        <end position="304"/>
    </location>
</feature>
<dbReference type="AlphaFoldDB" id="A0A5C6TTB7"/>
<evidence type="ECO:0000256" key="1">
    <source>
        <dbReference type="ARBA" id="ARBA00004141"/>
    </source>
</evidence>
<feature type="transmembrane region" description="Helical" evidence="6">
    <location>
        <begin position="445"/>
        <end position="469"/>
    </location>
</feature>
<feature type="transmembrane region" description="Helical" evidence="6">
    <location>
        <begin position="128"/>
        <end position="148"/>
    </location>
</feature>